<accession>A0A4Y2I8H5</accession>
<gene>
    <name evidence="2" type="ORF">AVEN_101997_1</name>
</gene>
<keyword evidence="3" id="KW-1185">Reference proteome</keyword>
<comment type="caution">
    <text evidence="2">The sequence shown here is derived from an EMBL/GenBank/DDBJ whole genome shotgun (WGS) entry which is preliminary data.</text>
</comment>
<evidence type="ECO:0000313" key="3">
    <source>
        <dbReference type="Proteomes" id="UP000499080"/>
    </source>
</evidence>
<dbReference type="AlphaFoldDB" id="A0A4Y2I8H5"/>
<evidence type="ECO:0000313" key="2">
    <source>
        <dbReference type="EMBL" id="GBM74047.1"/>
    </source>
</evidence>
<sequence>MRYTTLLPDGDGKHHQHLNEIKVYGKNVTIMKEECINHVAKESWNWFEECCPRLEEIRCHSGGLNGCEIMDQSRLRFGERKCVIKVVLELRKCCGSKDVFGKNFPPNRLIHPSQFELEITLKQMEMFRMFTNNILEDHDPRVAQIGKKGTIFIGWPSSTTQYIKRYKTQDREQQHKTSTQKKKRERHHGKNPDGSSSATYHKEEKAVNCNRYN</sequence>
<reference evidence="2 3" key="1">
    <citation type="journal article" date="2019" name="Sci. Rep.">
        <title>Orb-weaving spider Araneus ventricosus genome elucidates the spidroin gene catalogue.</title>
        <authorList>
            <person name="Kono N."/>
            <person name="Nakamura H."/>
            <person name="Ohtoshi R."/>
            <person name="Moran D.A.P."/>
            <person name="Shinohara A."/>
            <person name="Yoshida Y."/>
            <person name="Fujiwara M."/>
            <person name="Mori M."/>
            <person name="Tomita M."/>
            <person name="Arakawa K."/>
        </authorList>
    </citation>
    <scope>NUCLEOTIDE SEQUENCE [LARGE SCALE GENOMIC DNA]</scope>
</reference>
<dbReference type="Proteomes" id="UP000499080">
    <property type="component" value="Unassembled WGS sequence"/>
</dbReference>
<feature type="compositionally biased region" description="Basic residues" evidence="1">
    <location>
        <begin position="178"/>
        <end position="189"/>
    </location>
</feature>
<organism evidence="2 3">
    <name type="scientific">Araneus ventricosus</name>
    <name type="common">Orbweaver spider</name>
    <name type="synonym">Epeira ventricosa</name>
    <dbReference type="NCBI Taxonomy" id="182803"/>
    <lineage>
        <taxon>Eukaryota</taxon>
        <taxon>Metazoa</taxon>
        <taxon>Ecdysozoa</taxon>
        <taxon>Arthropoda</taxon>
        <taxon>Chelicerata</taxon>
        <taxon>Arachnida</taxon>
        <taxon>Araneae</taxon>
        <taxon>Araneomorphae</taxon>
        <taxon>Entelegynae</taxon>
        <taxon>Araneoidea</taxon>
        <taxon>Araneidae</taxon>
        <taxon>Araneus</taxon>
    </lineage>
</organism>
<feature type="region of interest" description="Disordered" evidence="1">
    <location>
        <begin position="166"/>
        <end position="213"/>
    </location>
</feature>
<proteinExistence type="predicted"/>
<evidence type="ECO:0000256" key="1">
    <source>
        <dbReference type="SAM" id="MobiDB-lite"/>
    </source>
</evidence>
<dbReference type="EMBL" id="BGPR01002471">
    <property type="protein sequence ID" value="GBM74047.1"/>
    <property type="molecule type" value="Genomic_DNA"/>
</dbReference>
<protein>
    <submittedName>
        <fullName evidence="2">Uncharacterized protein</fullName>
    </submittedName>
</protein>
<name>A0A4Y2I8H5_ARAVE</name>